<proteinExistence type="predicted"/>
<dbReference type="EMBL" id="JBJQOH010000002">
    <property type="protein sequence ID" value="KAL3696233.1"/>
    <property type="molecule type" value="Genomic_DNA"/>
</dbReference>
<protein>
    <submittedName>
        <fullName evidence="1">Uncharacterized protein</fullName>
    </submittedName>
</protein>
<reference evidence="1 2" key="1">
    <citation type="submission" date="2024-09" db="EMBL/GenBank/DDBJ databases">
        <title>Chromosome-scale assembly of Riccia sorocarpa.</title>
        <authorList>
            <person name="Paukszto L."/>
        </authorList>
    </citation>
    <scope>NUCLEOTIDE SEQUENCE [LARGE SCALE GENOMIC DNA]</scope>
    <source>
        <strain evidence="1">LP-2024</strain>
        <tissue evidence="1">Aerial parts of the thallus</tissue>
    </source>
</reference>
<keyword evidence="2" id="KW-1185">Reference proteome</keyword>
<dbReference type="Proteomes" id="UP001633002">
    <property type="component" value="Unassembled WGS sequence"/>
</dbReference>
<organism evidence="1 2">
    <name type="scientific">Riccia sorocarpa</name>
    <dbReference type="NCBI Taxonomy" id="122646"/>
    <lineage>
        <taxon>Eukaryota</taxon>
        <taxon>Viridiplantae</taxon>
        <taxon>Streptophyta</taxon>
        <taxon>Embryophyta</taxon>
        <taxon>Marchantiophyta</taxon>
        <taxon>Marchantiopsida</taxon>
        <taxon>Marchantiidae</taxon>
        <taxon>Marchantiales</taxon>
        <taxon>Ricciaceae</taxon>
        <taxon>Riccia</taxon>
    </lineage>
</organism>
<dbReference type="AlphaFoldDB" id="A0ABD3HXW5"/>
<name>A0ABD3HXW5_9MARC</name>
<sequence length="175" mass="19787">MACFSRKRKGKGKFSDLPEEAEEGELMALIPFASPPKQFGKKSGASASIGVRDHRVVENAKMRHSWFAWFVCERDEDGCMRLYWTPGTEQGMARFRDKLLGLGMEAYRKLCIDPDQFGFDTPSVDVEERVRNLVCGVPGKFADNYDVETPFEELKTWLDSEFSYLSSDVVGSAYG</sequence>
<comment type="caution">
    <text evidence="1">The sequence shown here is derived from an EMBL/GenBank/DDBJ whole genome shotgun (WGS) entry which is preliminary data.</text>
</comment>
<gene>
    <name evidence="1" type="ORF">R1sor_010309</name>
</gene>
<evidence type="ECO:0000313" key="2">
    <source>
        <dbReference type="Proteomes" id="UP001633002"/>
    </source>
</evidence>
<evidence type="ECO:0000313" key="1">
    <source>
        <dbReference type="EMBL" id="KAL3696233.1"/>
    </source>
</evidence>
<accession>A0ABD3HXW5</accession>